<reference evidence="2" key="1">
    <citation type="journal article" date="2023" name="Access Microbiol">
        <title>De-novo genome assembly for Akanthomyces muscarius, a biocontrol agent of insect agricultural pests.</title>
        <authorList>
            <person name="Erdos Z."/>
            <person name="Studholme D.J."/>
            <person name="Raymond B."/>
            <person name="Sharma M."/>
        </authorList>
    </citation>
    <scope>NUCLEOTIDE SEQUENCE</scope>
    <source>
        <strain evidence="2">Ve6</strain>
    </source>
</reference>
<accession>A0A9W8QF52</accession>
<keyword evidence="3" id="KW-1185">Reference proteome</keyword>
<dbReference type="AlphaFoldDB" id="A0A9W8QF52"/>
<protein>
    <submittedName>
        <fullName evidence="2">Uncharacterized protein</fullName>
    </submittedName>
</protein>
<comment type="caution">
    <text evidence="2">The sequence shown here is derived from an EMBL/GenBank/DDBJ whole genome shotgun (WGS) entry which is preliminary data.</text>
</comment>
<name>A0A9W8QF52_AKAMU</name>
<dbReference type="RefSeq" id="XP_056054431.1">
    <property type="nucleotide sequence ID" value="XM_056197375.1"/>
</dbReference>
<proteinExistence type="predicted"/>
<evidence type="ECO:0000256" key="1">
    <source>
        <dbReference type="SAM" id="MobiDB-lite"/>
    </source>
</evidence>
<feature type="region of interest" description="Disordered" evidence="1">
    <location>
        <begin position="1"/>
        <end position="34"/>
    </location>
</feature>
<gene>
    <name evidence="2" type="ORF">LMH87_010246</name>
</gene>
<dbReference type="Proteomes" id="UP001144673">
    <property type="component" value="Chromosome 5"/>
</dbReference>
<dbReference type="KEGG" id="amus:LMH87_010246"/>
<evidence type="ECO:0000313" key="3">
    <source>
        <dbReference type="Proteomes" id="UP001144673"/>
    </source>
</evidence>
<sequence length="89" mass="9941">MQLVGSQSQDKLDDATKGISCARTKLSSPTSADRKRGYARAWTALEILEESPFYDPTRRYLRSSDNISLSVPTSSELGLRPIWDAFRSS</sequence>
<organism evidence="2 3">
    <name type="scientific">Akanthomyces muscarius</name>
    <name type="common">Entomopathogenic fungus</name>
    <name type="synonym">Lecanicillium muscarium</name>
    <dbReference type="NCBI Taxonomy" id="2231603"/>
    <lineage>
        <taxon>Eukaryota</taxon>
        <taxon>Fungi</taxon>
        <taxon>Dikarya</taxon>
        <taxon>Ascomycota</taxon>
        <taxon>Pezizomycotina</taxon>
        <taxon>Sordariomycetes</taxon>
        <taxon>Hypocreomycetidae</taxon>
        <taxon>Hypocreales</taxon>
        <taxon>Cordycipitaceae</taxon>
        <taxon>Akanthomyces</taxon>
    </lineage>
</organism>
<evidence type="ECO:0000313" key="2">
    <source>
        <dbReference type="EMBL" id="KAJ4153773.1"/>
    </source>
</evidence>
<dbReference type="EMBL" id="JAJHUN010000008">
    <property type="protein sequence ID" value="KAJ4153773.1"/>
    <property type="molecule type" value="Genomic_DNA"/>
</dbReference>
<dbReference type="GeneID" id="80897405"/>